<name>A0AAD8NC07_9APIA</name>
<sequence length="130" mass="14595">MEDYQARLEDILPGPISQTVIFDNAYHVSQEVWDGVDRDPERESFHVAEYWARSTVVKETSEGKGKGKVSEEEVTEGTWTEAGKDKGKKKRKVIEEDNEELKGKGKEKAKGKENGNGKGKGKKKGIVERT</sequence>
<organism evidence="2 3">
    <name type="scientific">Heracleum sosnowskyi</name>
    <dbReference type="NCBI Taxonomy" id="360622"/>
    <lineage>
        <taxon>Eukaryota</taxon>
        <taxon>Viridiplantae</taxon>
        <taxon>Streptophyta</taxon>
        <taxon>Embryophyta</taxon>
        <taxon>Tracheophyta</taxon>
        <taxon>Spermatophyta</taxon>
        <taxon>Magnoliopsida</taxon>
        <taxon>eudicotyledons</taxon>
        <taxon>Gunneridae</taxon>
        <taxon>Pentapetalae</taxon>
        <taxon>asterids</taxon>
        <taxon>campanulids</taxon>
        <taxon>Apiales</taxon>
        <taxon>Apiaceae</taxon>
        <taxon>Apioideae</taxon>
        <taxon>apioid superclade</taxon>
        <taxon>Tordylieae</taxon>
        <taxon>Tordyliinae</taxon>
        <taxon>Heracleum</taxon>
    </lineage>
</organism>
<accession>A0AAD8NC07</accession>
<gene>
    <name evidence="2" type="ORF">POM88_003167</name>
</gene>
<protein>
    <submittedName>
        <fullName evidence="2">Uncharacterized protein</fullName>
    </submittedName>
</protein>
<evidence type="ECO:0000256" key="1">
    <source>
        <dbReference type="SAM" id="MobiDB-lite"/>
    </source>
</evidence>
<feature type="compositionally biased region" description="Basic and acidic residues" evidence="1">
    <location>
        <begin position="100"/>
        <end position="115"/>
    </location>
</feature>
<feature type="region of interest" description="Disordered" evidence="1">
    <location>
        <begin position="56"/>
        <end position="130"/>
    </location>
</feature>
<keyword evidence="3" id="KW-1185">Reference proteome</keyword>
<feature type="compositionally biased region" description="Basic and acidic residues" evidence="1">
    <location>
        <begin position="59"/>
        <end position="71"/>
    </location>
</feature>
<comment type="caution">
    <text evidence="2">The sequence shown here is derived from an EMBL/GenBank/DDBJ whole genome shotgun (WGS) entry which is preliminary data.</text>
</comment>
<proteinExistence type="predicted"/>
<dbReference type="EMBL" id="JAUIZM010000001">
    <property type="protein sequence ID" value="KAK1403562.1"/>
    <property type="molecule type" value="Genomic_DNA"/>
</dbReference>
<evidence type="ECO:0000313" key="2">
    <source>
        <dbReference type="EMBL" id="KAK1403562.1"/>
    </source>
</evidence>
<evidence type="ECO:0000313" key="3">
    <source>
        <dbReference type="Proteomes" id="UP001237642"/>
    </source>
</evidence>
<dbReference type="Proteomes" id="UP001237642">
    <property type="component" value="Unassembled WGS sequence"/>
</dbReference>
<reference evidence="2" key="2">
    <citation type="submission" date="2023-05" db="EMBL/GenBank/DDBJ databases">
        <authorList>
            <person name="Schelkunov M.I."/>
        </authorList>
    </citation>
    <scope>NUCLEOTIDE SEQUENCE</scope>
    <source>
        <strain evidence="2">Hsosn_3</strain>
        <tissue evidence="2">Leaf</tissue>
    </source>
</reference>
<reference evidence="2" key="1">
    <citation type="submission" date="2023-02" db="EMBL/GenBank/DDBJ databases">
        <title>Genome of toxic invasive species Heracleum sosnowskyi carries increased number of genes despite the absence of recent whole-genome duplications.</title>
        <authorList>
            <person name="Schelkunov M."/>
            <person name="Shtratnikova V."/>
            <person name="Makarenko M."/>
            <person name="Klepikova A."/>
            <person name="Omelchenko D."/>
            <person name="Novikova G."/>
            <person name="Obukhova E."/>
            <person name="Bogdanov V."/>
            <person name="Penin A."/>
            <person name="Logacheva M."/>
        </authorList>
    </citation>
    <scope>NUCLEOTIDE SEQUENCE</scope>
    <source>
        <strain evidence="2">Hsosn_3</strain>
        <tissue evidence="2">Leaf</tissue>
    </source>
</reference>
<dbReference type="AlphaFoldDB" id="A0AAD8NC07"/>